<dbReference type="CDD" id="cd07762">
    <property type="entry name" value="CYTH-like_Pase_1"/>
    <property type="match status" value="1"/>
</dbReference>
<protein>
    <submittedName>
        <fullName evidence="2">Uncharacterized protein YjbK</fullName>
    </submittedName>
</protein>
<name>A0ABS2QIM6_9BACI</name>
<dbReference type="PROSITE" id="PS51707">
    <property type="entry name" value="CYTH"/>
    <property type="match status" value="1"/>
</dbReference>
<comment type="caution">
    <text evidence="2">The sequence shown here is derived from an EMBL/GenBank/DDBJ whole genome shotgun (WGS) entry which is preliminary data.</text>
</comment>
<evidence type="ECO:0000259" key="1">
    <source>
        <dbReference type="PROSITE" id="PS51707"/>
    </source>
</evidence>
<dbReference type="SMART" id="SM01118">
    <property type="entry name" value="CYTH"/>
    <property type="match status" value="1"/>
</dbReference>
<evidence type="ECO:0000313" key="3">
    <source>
        <dbReference type="Proteomes" id="UP000823486"/>
    </source>
</evidence>
<keyword evidence="3" id="KW-1185">Reference proteome</keyword>
<dbReference type="PIRSF" id="PIRSF012526">
    <property type="entry name" value="CYTH_UCP012526"/>
    <property type="match status" value="1"/>
</dbReference>
<organism evidence="2 3">
    <name type="scientific">Peribacillus deserti</name>
    <dbReference type="NCBI Taxonomy" id="673318"/>
    <lineage>
        <taxon>Bacteria</taxon>
        <taxon>Bacillati</taxon>
        <taxon>Bacillota</taxon>
        <taxon>Bacilli</taxon>
        <taxon>Bacillales</taxon>
        <taxon>Bacillaceae</taxon>
        <taxon>Peribacillus</taxon>
    </lineage>
</organism>
<dbReference type="InterPro" id="IPR033469">
    <property type="entry name" value="CYTH-like_dom_sf"/>
</dbReference>
<dbReference type="Proteomes" id="UP000823486">
    <property type="component" value="Unassembled WGS sequence"/>
</dbReference>
<gene>
    <name evidence="2" type="ORF">JOC77_002437</name>
</gene>
<evidence type="ECO:0000313" key="2">
    <source>
        <dbReference type="EMBL" id="MBM7692998.1"/>
    </source>
</evidence>
<dbReference type="EMBL" id="JAFBFI010000010">
    <property type="protein sequence ID" value="MBM7692998.1"/>
    <property type="molecule type" value="Genomic_DNA"/>
</dbReference>
<reference evidence="2 3" key="1">
    <citation type="submission" date="2021-01" db="EMBL/GenBank/DDBJ databases">
        <title>Genomic Encyclopedia of Type Strains, Phase IV (KMG-IV): sequencing the most valuable type-strain genomes for metagenomic binning, comparative biology and taxonomic classification.</title>
        <authorList>
            <person name="Goeker M."/>
        </authorList>
    </citation>
    <scope>NUCLEOTIDE SEQUENCE [LARGE SCALE GENOMIC DNA]</scope>
    <source>
        <strain evidence="2 3">DSM 105482</strain>
    </source>
</reference>
<feature type="domain" description="CYTH" evidence="1">
    <location>
        <begin position="4"/>
        <end position="192"/>
    </location>
</feature>
<sequence length="192" mass="22204">MNQELEIEFKNLLTQKEFKHTVQHFGISEKDFIVQENHYFDTPSFQLKEKGCALRIRHKKGNFTLTLKQPADHGLLESHEPLAEEKAGNIIKGGVIPNGAVYRIIQSLHINPVELEYFGTLRTARAEVPYKAGILVFDHSTYLGNEDYELEYEVQDFKKGESNFYQLLKTLNIPARAAENKVKRFYQAKFGR</sequence>
<dbReference type="SUPFAM" id="SSF55154">
    <property type="entry name" value="CYTH-like phosphatases"/>
    <property type="match status" value="1"/>
</dbReference>
<accession>A0ABS2QIM6</accession>
<dbReference type="InterPro" id="IPR023577">
    <property type="entry name" value="CYTH_domain"/>
</dbReference>
<dbReference type="InterPro" id="IPR009195">
    <property type="entry name" value="Uncharacterised_YjbK"/>
</dbReference>
<dbReference type="Gene3D" id="2.40.320.10">
    <property type="entry name" value="Hypothetical Protein Pfu-838710-001"/>
    <property type="match status" value="1"/>
</dbReference>
<dbReference type="Pfam" id="PF01928">
    <property type="entry name" value="CYTH"/>
    <property type="match status" value="1"/>
</dbReference>
<proteinExistence type="predicted"/>
<dbReference type="RefSeq" id="WP_204543469.1">
    <property type="nucleotide sequence ID" value="NZ_JAFBFI010000010.1"/>
</dbReference>